<dbReference type="InterPro" id="IPR004276">
    <property type="entry name" value="GlycoTrans_28_N"/>
</dbReference>
<gene>
    <name evidence="5" type="ORF">WJX73_003179</name>
</gene>
<dbReference type="Gene3D" id="3.40.50.2000">
    <property type="entry name" value="Glycogen Phosphorylase B"/>
    <property type="match status" value="2"/>
</dbReference>
<feature type="domain" description="Glycosyltransferase family 28 N-terminal" evidence="3">
    <location>
        <begin position="1"/>
        <end position="131"/>
    </location>
</feature>
<dbReference type="InterPro" id="IPR050426">
    <property type="entry name" value="Glycosyltransferase_28"/>
</dbReference>
<feature type="region of interest" description="Disordered" evidence="2">
    <location>
        <begin position="516"/>
        <end position="612"/>
    </location>
</feature>
<dbReference type="SUPFAM" id="SSF53756">
    <property type="entry name" value="UDP-Glycosyltransferase/glycogen phosphorylase"/>
    <property type="match status" value="1"/>
</dbReference>
<protein>
    <submittedName>
        <fullName evidence="5">Uncharacterized protein</fullName>
    </submittedName>
</protein>
<dbReference type="GO" id="GO:0005975">
    <property type="term" value="P:carbohydrate metabolic process"/>
    <property type="evidence" value="ECO:0007669"/>
    <property type="project" value="InterPro"/>
</dbReference>
<evidence type="ECO:0000259" key="4">
    <source>
        <dbReference type="Pfam" id="PF06722"/>
    </source>
</evidence>
<proteinExistence type="predicted"/>
<dbReference type="InterPro" id="IPR002213">
    <property type="entry name" value="UDP_glucos_trans"/>
</dbReference>
<name>A0AAW1NUC4_9CHLO</name>
<feature type="domain" description="Erythromycin biosynthesis protein CIII-like C-terminal" evidence="4">
    <location>
        <begin position="298"/>
        <end position="398"/>
    </location>
</feature>
<organism evidence="5 6">
    <name type="scientific">Symbiochloris irregularis</name>
    <dbReference type="NCBI Taxonomy" id="706552"/>
    <lineage>
        <taxon>Eukaryota</taxon>
        <taxon>Viridiplantae</taxon>
        <taxon>Chlorophyta</taxon>
        <taxon>core chlorophytes</taxon>
        <taxon>Trebouxiophyceae</taxon>
        <taxon>Trebouxiales</taxon>
        <taxon>Trebouxiaceae</taxon>
        <taxon>Symbiochloris</taxon>
    </lineage>
</organism>
<dbReference type="Proteomes" id="UP001465755">
    <property type="component" value="Unassembled WGS sequence"/>
</dbReference>
<comment type="caution">
    <text evidence="5">The sequence shown here is derived from an EMBL/GenBank/DDBJ whole genome shotgun (WGS) entry which is preliminary data.</text>
</comment>
<dbReference type="PANTHER" id="PTHR48050">
    <property type="entry name" value="STEROL 3-BETA-GLUCOSYLTRANSFERASE"/>
    <property type="match status" value="1"/>
</dbReference>
<feature type="compositionally biased region" description="Polar residues" evidence="2">
    <location>
        <begin position="541"/>
        <end position="552"/>
    </location>
</feature>
<feature type="compositionally biased region" description="Basic and acidic residues" evidence="2">
    <location>
        <begin position="516"/>
        <end position="535"/>
    </location>
</feature>
<keyword evidence="6" id="KW-1185">Reference proteome</keyword>
<evidence type="ECO:0000313" key="6">
    <source>
        <dbReference type="Proteomes" id="UP001465755"/>
    </source>
</evidence>
<evidence type="ECO:0000313" key="5">
    <source>
        <dbReference type="EMBL" id="KAK9794957.1"/>
    </source>
</evidence>
<reference evidence="5 6" key="1">
    <citation type="journal article" date="2024" name="Nat. Commun.">
        <title>Phylogenomics reveals the evolutionary origins of lichenization in chlorophyte algae.</title>
        <authorList>
            <person name="Puginier C."/>
            <person name="Libourel C."/>
            <person name="Otte J."/>
            <person name="Skaloud P."/>
            <person name="Haon M."/>
            <person name="Grisel S."/>
            <person name="Petersen M."/>
            <person name="Berrin J.G."/>
            <person name="Delaux P.M."/>
            <person name="Dal Grande F."/>
            <person name="Keller J."/>
        </authorList>
    </citation>
    <scope>NUCLEOTIDE SEQUENCE [LARGE SCALE GENOMIC DNA]</scope>
    <source>
        <strain evidence="5 6">SAG 2036</strain>
    </source>
</reference>
<accession>A0AAW1NUC4</accession>
<evidence type="ECO:0000256" key="2">
    <source>
        <dbReference type="SAM" id="MobiDB-lite"/>
    </source>
</evidence>
<evidence type="ECO:0000259" key="3">
    <source>
        <dbReference type="Pfam" id="PF03033"/>
    </source>
</evidence>
<dbReference type="Pfam" id="PF06722">
    <property type="entry name" value="EryCIII-like_C"/>
    <property type="match status" value="1"/>
</dbReference>
<dbReference type="FunFam" id="3.40.50.2000:FF:000009">
    <property type="entry name" value="Sterol 3-beta-glucosyltransferase UGT80A2"/>
    <property type="match status" value="1"/>
</dbReference>
<dbReference type="GO" id="GO:0016906">
    <property type="term" value="F:sterol 3-beta-glucosyltransferase activity"/>
    <property type="evidence" value="ECO:0007669"/>
    <property type="project" value="UniProtKB-ARBA"/>
</dbReference>
<dbReference type="CDD" id="cd03784">
    <property type="entry name" value="GT1_Gtf-like"/>
    <property type="match status" value="1"/>
</dbReference>
<dbReference type="Pfam" id="PF03033">
    <property type="entry name" value="Glyco_transf_28"/>
    <property type="match status" value="1"/>
</dbReference>
<sequence>MALGIKLMEYGHRVRLASHAVYRDIVLECNLEFYPLGGDPKVLSEYIVKNRGIIPSSAKDAVANYKQVEAVVMSTYAACTEPDPEGDGRAFMAQAIISNPPCYGHIHCAEKLQVPLHMMFTMPWSPTKAFPQPLARLNPVADGQMAGIRNQLSYVVINELVHDGLLPIIQRFRKKALNLPPLRLGDRGAHSLSVHKIPFAYCWSPAVVPKPLDWFGNIDVVGYYFLNESARNPYTPPDDLKQFLDAGSPPVYIGFGSLVVDDPKGLAETILEAAARVKDAGQRILLSKGWGKLGEGFDVPDNVLLLDAVPHDWLLPLCSAVVHHGGAGTTAAGLMAGNPTTVVPFFGDQSFWGGACARLGVGPAPIAIDDLTTDKLVDALEFMRRPEAIEAAKRIAVEIKKEDGVAMGVEAFHRHLPVEDMMAGRPTGLRLSEPGLTDVFSETGTGVIGFFTHPYKDAKKKGPVGAVTGLAKGVGGLGWHPIKGMYLSGQAIHNDTCRGVSHVHDHYVIRSRSLDDKEKQKLRERKGLKEKEGSKTDASGDDQSQAGSSPRTSLGDDPKRKPSGLVSRLSNLMHSSSRKESQPLGDQENAASEAEDDEGIDKPSKLMDFSSKRFNFRVKRVPLFSNP</sequence>
<evidence type="ECO:0000256" key="1">
    <source>
        <dbReference type="ARBA" id="ARBA00022679"/>
    </source>
</evidence>
<keyword evidence="1" id="KW-0808">Transferase</keyword>
<dbReference type="EMBL" id="JALJOQ010000132">
    <property type="protein sequence ID" value="KAK9794957.1"/>
    <property type="molecule type" value="Genomic_DNA"/>
</dbReference>
<dbReference type="InterPro" id="IPR010610">
    <property type="entry name" value="EryCIII-like_C"/>
</dbReference>
<dbReference type="PANTHER" id="PTHR48050:SF13">
    <property type="entry name" value="STEROL 3-BETA-GLUCOSYLTRANSFERASE UGT80A2"/>
    <property type="match status" value="1"/>
</dbReference>
<dbReference type="AlphaFoldDB" id="A0AAW1NUC4"/>